<dbReference type="Pfam" id="PF07980">
    <property type="entry name" value="SusD_RagB"/>
    <property type="match status" value="1"/>
</dbReference>
<dbReference type="RefSeq" id="WP_053224496.1">
    <property type="nucleotide sequence ID" value="NZ_JSVA01000017.1"/>
</dbReference>
<evidence type="ECO:0000256" key="1">
    <source>
        <dbReference type="ARBA" id="ARBA00004442"/>
    </source>
</evidence>
<dbReference type="Gene3D" id="1.25.40.390">
    <property type="match status" value="1"/>
</dbReference>
<feature type="domain" description="SusD-like N-terminal" evidence="8">
    <location>
        <begin position="23"/>
        <end position="204"/>
    </location>
</feature>
<evidence type="ECO:0000259" key="8">
    <source>
        <dbReference type="Pfam" id="PF14322"/>
    </source>
</evidence>
<comment type="caution">
    <text evidence="9">The sequence shown here is derived from an EMBL/GenBank/DDBJ whole genome shotgun (WGS) entry which is preliminary data.</text>
</comment>
<comment type="subcellular location">
    <subcellularLocation>
        <location evidence="1">Cell outer membrane</location>
    </subcellularLocation>
</comment>
<dbReference type="Proteomes" id="UP000036908">
    <property type="component" value="Unassembled WGS sequence"/>
</dbReference>
<evidence type="ECO:0000313" key="9">
    <source>
        <dbReference type="EMBL" id="KOF01976.1"/>
    </source>
</evidence>
<keyword evidence="3 6" id="KW-0732">Signal</keyword>
<accession>A0A0L8AI67</accession>
<dbReference type="AlphaFoldDB" id="A0A0L8AI67"/>
<dbReference type="SUPFAM" id="SSF48452">
    <property type="entry name" value="TPR-like"/>
    <property type="match status" value="1"/>
</dbReference>
<feature type="signal peptide" evidence="6">
    <location>
        <begin position="1"/>
        <end position="18"/>
    </location>
</feature>
<dbReference type="EMBL" id="JSVA01000017">
    <property type="protein sequence ID" value="KOF01976.1"/>
    <property type="molecule type" value="Genomic_DNA"/>
</dbReference>
<keyword evidence="4" id="KW-0472">Membrane</keyword>
<reference evidence="10" key="1">
    <citation type="submission" date="2014-11" db="EMBL/GenBank/DDBJ databases">
        <title>Genome sequencing of Roseivirga sp. D-25.</title>
        <authorList>
            <person name="Selvaratnam C."/>
            <person name="Thevarajoo S."/>
            <person name="Goh K.M."/>
            <person name="Eee R."/>
            <person name="Chan K.-G."/>
            <person name="Chong C.S."/>
        </authorList>
    </citation>
    <scope>NUCLEOTIDE SEQUENCE [LARGE SCALE GENOMIC DNA]</scope>
    <source>
        <strain evidence="10">D-25</strain>
    </source>
</reference>
<evidence type="ECO:0000313" key="10">
    <source>
        <dbReference type="Proteomes" id="UP000036908"/>
    </source>
</evidence>
<name>A0A0L8AI67_9BACT</name>
<dbReference type="InterPro" id="IPR033985">
    <property type="entry name" value="SusD-like_N"/>
</dbReference>
<evidence type="ECO:0000256" key="4">
    <source>
        <dbReference type="ARBA" id="ARBA00023136"/>
    </source>
</evidence>
<dbReference type="PROSITE" id="PS51257">
    <property type="entry name" value="PROKAR_LIPOPROTEIN"/>
    <property type="match status" value="1"/>
</dbReference>
<protein>
    <submittedName>
        <fullName evidence="9">Membrane protein</fullName>
    </submittedName>
</protein>
<evidence type="ECO:0000256" key="3">
    <source>
        <dbReference type="ARBA" id="ARBA00022729"/>
    </source>
</evidence>
<dbReference type="InterPro" id="IPR012944">
    <property type="entry name" value="SusD_RagB_dom"/>
</dbReference>
<organism evidence="9 10">
    <name type="scientific">Roseivirga seohaensis subsp. aquiponti</name>
    <dbReference type="NCBI Taxonomy" id="1566026"/>
    <lineage>
        <taxon>Bacteria</taxon>
        <taxon>Pseudomonadati</taxon>
        <taxon>Bacteroidota</taxon>
        <taxon>Cytophagia</taxon>
        <taxon>Cytophagales</taxon>
        <taxon>Roseivirgaceae</taxon>
        <taxon>Roseivirga</taxon>
    </lineage>
</organism>
<keyword evidence="5" id="KW-0998">Cell outer membrane</keyword>
<dbReference type="PATRIC" id="fig|1566026.4.peg.1244"/>
<comment type="similarity">
    <text evidence="2">Belongs to the SusD family.</text>
</comment>
<keyword evidence="10" id="KW-1185">Reference proteome</keyword>
<feature type="domain" description="RagB/SusD" evidence="7">
    <location>
        <begin position="295"/>
        <end position="594"/>
    </location>
</feature>
<evidence type="ECO:0000256" key="5">
    <source>
        <dbReference type="ARBA" id="ARBA00023237"/>
    </source>
</evidence>
<dbReference type="GO" id="GO:0009279">
    <property type="term" value="C:cell outer membrane"/>
    <property type="evidence" value="ECO:0007669"/>
    <property type="project" value="UniProtKB-SubCell"/>
</dbReference>
<sequence>MKNFKILIALFLIGLVTACNDSFLDVVPETSIGVENFFNTEEDLNIYVNSLYNFPGSGIYYADGGTDNAATTGNTEIKTMMVSTASSSTITSGWNWGALRSINLFLENFDKANISQEKLNHFEGLGRFFRAQFYYDKVKRYSDVPYYDFVIETGDTEALNKPRDSREMVVDKVFEDYQFAIENIFENQPDGAVNRWVAKAFMARNALHEGTFRKYHSELNLTASADKYLKLARDIAKDIMDNGPFSIKNTGNSATDYSSLFNSTDLESNPEVILGVYSLDQVKNSGWSETVFGNYETSPAKDLLQSYLMADGSYYSNQANYDEFNFVQEFQNRDPRLSQTYAYPGFVLVNSRTYSQGAGMYVQQLAKNFSGYHQLKGFVNVTDQATINNLDFPVLRFAETLLIYAEAKAELNEMNQTVLNESINLLRDRAGMPALTMGVTVDPVLQAKYPTVSDPVLLEIRRERRVELALEGYRFDDLMRWKAGKLLEEEPKGLYFSGLGKHDVTGDGIEDIILLDASASIPDTKERNALDVPFAYYRVGSFGENVGVFLSDGNSGHILTVIERGTFDDPKFYYRPVPAAQVALNPNLTQIFGWN</sequence>
<feature type="chain" id="PRO_5005580047" evidence="6">
    <location>
        <begin position="19"/>
        <end position="595"/>
    </location>
</feature>
<proteinExistence type="inferred from homology"/>
<evidence type="ECO:0000256" key="6">
    <source>
        <dbReference type="SAM" id="SignalP"/>
    </source>
</evidence>
<dbReference type="OrthoDB" id="5694214at2"/>
<gene>
    <name evidence="9" type="ORF">OB69_14665</name>
</gene>
<dbReference type="Pfam" id="PF14322">
    <property type="entry name" value="SusD-like_3"/>
    <property type="match status" value="1"/>
</dbReference>
<dbReference type="InterPro" id="IPR011990">
    <property type="entry name" value="TPR-like_helical_dom_sf"/>
</dbReference>
<evidence type="ECO:0000259" key="7">
    <source>
        <dbReference type="Pfam" id="PF07980"/>
    </source>
</evidence>
<evidence type="ECO:0000256" key="2">
    <source>
        <dbReference type="ARBA" id="ARBA00006275"/>
    </source>
</evidence>